<dbReference type="InterPro" id="IPR058163">
    <property type="entry name" value="LysR-type_TF_proteobact-type"/>
</dbReference>
<dbReference type="Gene3D" id="3.40.190.290">
    <property type="match status" value="1"/>
</dbReference>
<keyword evidence="4" id="KW-0804">Transcription</keyword>
<evidence type="ECO:0000313" key="6">
    <source>
        <dbReference type="EMBL" id="CAG9168659.1"/>
    </source>
</evidence>
<comment type="similarity">
    <text evidence="1">Belongs to the LysR transcriptional regulatory family.</text>
</comment>
<feature type="domain" description="HTH lysR-type" evidence="5">
    <location>
        <begin position="9"/>
        <end position="66"/>
    </location>
</feature>
<proteinExistence type="inferred from homology"/>
<keyword evidence="3" id="KW-0238">DNA-binding</keyword>
<evidence type="ECO:0000259" key="5">
    <source>
        <dbReference type="PROSITE" id="PS50931"/>
    </source>
</evidence>
<dbReference type="PANTHER" id="PTHR30537">
    <property type="entry name" value="HTH-TYPE TRANSCRIPTIONAL REGULATOR"/>
    <property type="match status" value="1"/>
</dbReference>
<organism evidence="6 7">
    <name type="scientific">Cupriavidus respiraculi</name>
    <dbReference type="NCBI Taxonomy" id="195930"/>
    <lineage>
        <taxon>Bacteria</taxon>
        <taxon>Pseudomonadati</taxon>
        <taxon>Pseudomonadota</taxon>
        <taxon>Betaproteobacteria</taxon>
        <taxon>Burkholderiales</taxon>
        <taxon>Burkholderiaceae</taxon>
        <taxon>Cupriavidus</taxon>
    </lineage>
</organism>
<evidence type="ECO:0000256" key="3">
    <source>
        <dbReference type="ARBA" id="ARBA00023125"/>
    </source>
</evidence>
<dbReference type="PANTHER" id="PTHR30537:SF31">
    <property type="entry name" value="TRANSCRIPTIONAL REGULATOR, LYSR FAMILY"/>
    <property type="match status" value="1"/>
</dbReference>
<protein>
    <submittedName>
        <fullName evidence="6">HTH-type transcriptional regulator DmlR</fullName>
    </submittedName>
</protein>
<dbReference type="SUPFAM" id="SSF46785">
    <property type="entry name" value="Winged helix' DNA-binding domain"/>
    <property type="match status" value="1"/>
</dbReference>
<keyword evidence="7" id="KW-1185">Reference proteome</keyword>
<dbReference type="CDD" id="cd08422">
    <property type="entry name" value="PBP2_CrgA_like"/>
    <property type="match status" value="1"/>
</dbReference>
<comment type="caution">
    <text evidence="6">The sequence shown here is derived from an EMBL/GenBank/DDBJ whole genome shotgun (WGS) entry which is preliminary data.</text>
</comment>
<dbReference type="Proteomes" id="UP000721236">
    <property type="component" value="Unassembled WGS sequence"/>
</dbReference>
<dbReference type="Pfam" id="PF03466">
    <property type="entry name" value="LysR_substrate"/>
    <property type="match status" value="1"/>
</dbReference>
<name>A0ABM8WMP3_9BURK</name>
<dbReference type="Gene3D" id="1.10.10.10">
    <property type="entry name" value="Winged helix-like DNA-binding domain superfamily/Winged helix DNA-binding domain"/>
    <property type="match status" value="1"/>
</dbReference>
<gene>
    <name evidence="6" type="primary">dmlR_12</name>
    <name evidence="6" type="ORF">LMG21510_01182</name>
</gene>
<evidence type="ECO:0000256" key="1">
    <source>
        <dbReference type="ARBA" id="ARBA00009437"/>
    </source>
</evidence>
<dbReference type="PROSITE" id="PS50931">
    <property type="entry name" value="HTH_LYSR"/>
    <property type="match status" value="1"/>
</dbReference>
<evidence type="ECO:0000256" key="4">
    <source>
        <dbReference type="ARBA" id="ARBA00023163"/>
    </source>
</evidence>
<keyword evidence="2" id="KW-0805">Transcription regulation</keyword>
<dbReference type="SUPFAM" id="SSF53850">
    <property type="entry name" value="Periplasmic binding protein-like II"/>
    <property type="match status" value="1"/>
</dbReference>
<dbReference type="InterPro" id="IPR036388">
    <property type="entry name" value="WH-like_DNA-bd_sf"/>
</dbReference>
<dbReference type="InterPro" id="IPR005119">
    <property type="entry name" value="LysR_subst-bd"/>
</dbReference>
<sequence>MQTTRVPVLNLNDLYVFARVVDHGGFAAASRALGLPKSTLSKRVAELERHLGARLIQRTSRSFAMTDTGRAFYRHAAAMLIEAEAAEQLVQGRLAEPSGVLRLTSSVTTAQLLLADVLPELSRRYPRMQVMLHATDRFVDLVHEGFDIAVRDHAAPLPDSDLVQRRVGFEPFHLVASPAYLAQRGVPAGPDDIAGHDGLLTALNATAPGEAAWRLRHDGGEQALASPCPRFFANEPNTLLRAATSGLGIACLPDSLCAPALAAGELSRVLPAWTAGGMTTTLLVSHRRGQLPAVRAALDFLADAIGGRRAV</sequence>
<dbReference type="InterPro" id="IPR000847">
    <property type="entry name" value="LysR_HTH_N"/>
</dbReference>
<accession>A0ABM8WMP3</accession>
<evidence type="ECO:0000256" key="2">
    <source>
        <dbReference type="ARBA" id="ARBA00023015"/>
    </source>
</evidence>
<dbReference type="Pfam" id="PF00126">
    <property type="entry name" value="HTH_1"/>
    <property type="match status" value="1"/>
</dbReference>
<evidence type="ECO:0000313" key="7">
    <source>
        <dbReference type="Proteomes" id="UP000721236"/>
    </source>
</evidence>
<dbReference type="EMBL" id="CAJZAH010000001">
    <property type="protein sequence ID" value="CAG9168659.1"/>
    <property type="molecule type" value="Genomic_DNA"/>
</dbReference>
<dbReference type="InterPro" id="IPR036390">
    <property type="entry name" value="WH_DNA-bd_sf"/>
</dbReference>
<reference evidence="6 7" key="1">
    <citation type="submission" date="2021-08" db="EMBL/GenBank/DDBJ databases">
        <authorList>
            <person name="Peeters C."/>
        </authorList>
    </citation>
    <scope>NUCLEOTIDE SEQUENCE [LARGE SCALE GENOMIC DNA]</scope>
    <source>
        <strain evidence="6 7">LMG 21510</strain>
    </source>
</reference>